<comment type="caution">
    <text evidence="1">The sequence shown here is derived from an EMBL/GenBank/DDBJ whole genome shotgun (WGS) entry which is preliminary data.</text>
</comment>
<dbReference type="SUPFAM" id="SSF48371">
    <property type="entry name" value="ARM repeat"/>
    <property type="match status" value="1"/>
</dbReference>
<dbReference type="Pfam" id="PF13646">
    <property type="entry name" value="HEAT_2"/>
    <property type="match status" value="1"/>
</dbReference>
<protein>
    <recommendedName>
        <fullName evidence="2">HEAT repeat domain-containing protein</fullName>
    </recommendedName>
</protein>
<organism evidence="1">
    <name type="scientific">marine sediment metagenome</name>
    <dbReference type="NCBI Taxonomy" id="412755"/>
    <lineage>
        <taxon>unclassified sequences</taxon>
        <taxon>metagenomes</taxon>
        <taxon>ecological metagenomes</taxon>
    </lineage>
</organism>
<accession>X0YWZ5</accession>
<proteinExistence type="predicted"/>
<reference evidence="1" key="1">
    <citation type="journal article" date="2014" name="Front. Microbiol.">
        <title>High frequency of phylogenetically diverse reductive dehalogenase-homologous genes in deep subseafloor sedimentary metagenomes.</title>
        <authorList>
            <person name="Kawai M."/>
            <person name="Futagami T."/>
            <person name="Toyoda A."/>
            <person name="Takaki Y."/>
            <person name="Nishi S."/>
            <person name="Hori S."/>
            <person name="Arai W."/>
            <person name="Tsubouchi T."/>
            <person name="Morono Y."/>
            <person name="Uchiyama I."/>
            <person name="Ito T."/>
            <person name="Fujiyama A."/>
            <person name="Inagaki F."/>
            <person name="Takami H."/>
        </authorList>
    </citation>
    <scope>NUCLEOTIDE SEQUENCE</scope>
    <source>
        <strain evidence="1">Expedition CK06-06</strain>
    </source>
</reference>
<dbReference type="InterPro" id="IPR016024">
    <property type="entry name" value="ARM-type_fold"/>
</dbReference>
<dbReference type="EMBL" id="BARS01043641">
    <property type="protein sequence ID" value="GAG41106.1"/>
    <property type="molecule type" value="Genomic_DNA"/>
</dbReference>
<evidence type="ECO:0008006" key="2">
    <source>
        <dbReference type="Google" id="ProtNLM"/>
    </source>
</evidence>
<dbReference type="SMART" id="SM00567">
    <property type="entry name" value="EZ_HEAT"/>
    <property type="match status" value="2"/>
</dbReference>
<feature type="non-terminal residue" evidence="1">
    <location>
        <position position="84"/>
    </location>
</feature>
<sequence length="84" mass="9578">MTEDSSPLVRLGVAFALGQLRCTRSIDILTQRLASEHDPDIRQQIVLSLGQVGDLSTLRLLNEQYYDHISGETLFKAYVYFFSR</sequence>
<name>X0YWZ5_9ZZZZ</name>
<dbReference type="AlphaFoldDB" id="X0YWZ5"/>
<evidence type="ECO:0000313" key="1">
    <source>
        <dbReference type="EMBL" id="GAG41106.1"/>
    </source>
</evidence>
<gene>
    <name evidence="1" type="ORF">S01H1_66034</name>
</gene>
<dbReference type="Gene3D" id="1.25.10.10">
    <property type="entry name" value="Leucine-rich Repeat Variant"/>
    <property type="match status" value="1"/>
</dbReference>
<dbReference type="InterPro" id="IPR011989">
    <property type="entry name" value="ARM-like"/>
</dbReference>
<dbReference type="InterPro" id="IPR004155">
    <property type="entry name" value="PBS_lyase_HEAT"/>
</dbReference>